<organism evidence="1 2">
    <name type="scientific">Bosea thiooxidans</name>
    <dbReference type="NCBI Taxonomy" id="53254"/>
    <lineage>
        <taxon>Bacteria</taxon>
        <taxon>Pseudomonadati</taxon>
        <taxon>Pseudomonadota</taxon>
        <taxon>Alphaproteobacteria</taxon>
        <taxon>Hyphomicrobiales</taxon>
        <taxon>Boseaceae</taxon>
        <taxon>Bosea</taxon>
    </lineage>
</organism>
<proteinExistence type="predicted"/>
<evidence type="ECO:0000313" key="1">
    <source>
        <dbReference type="EMBL" id="KQK31876.1"/>
    </source>
</evidence>
<dbReference type="Proteomes" id="UP000051562">
    <property type="component" value="Unassembled WGS sequence"/>
</dbReference>
<dbReference type="STRING" id="53254.SAMN05660750_04523"/>
<dbReference type="AlphaFoldDB" id="A0A0Q3L515"/>
<keyword evidence="2" id="KW-1185">Reference proteome</keyword>
<dbReference type="EMBL" id="LMAR01000011">
    <property type="protein sequence ID" value="KQK31876.1"/>
    <property type="molecule type" value="Genomic_DNA"/>
</dbReference>
<sequence length="258" mass="27606">MTSGWAFRFTPYGWLTSIDGKQTVKGRSAKVSASFIDIVDATAGDGGTLIGLMGELEARKGPLSFYGNFLWSKLGIDRSGVRSRSMAPGVTGTIGAAADMTISMATLEIGSAYEVARFGSVGFDVLGGARYWYQRAHLSFERAATLDVGDLSLTNDRAIARSGAVDWLDGFVGARVRFAVAPGQELLLRGDIGGGGSRFSWQAIAAYSFDFAEKNGVTYSGVVGYRALSVDYEQGSGRRLYAFDMLQHGPILALSLRF</sequence>
<comment type="caution">
    <text evidence="1">The sequence shown here is derived from an EMBL/GenBank/DDBJ whole genome shotgun (WGS) entry which is preliminary data.</text>
</comment>
<dbReference type="RefSeq" id="WP_055726839.1">
    <property type="nucleotide sequence ID" value="NZ_FUYX01000017.1"/>
</dbReference>
<reference evidence="1 2" key="1">
    <citation type="submission" date="2015-10" db="EMBL/GenBank/DDBJ databases">
        <title>Draft genome of Bosea thiooxidans.</title>
        <authorList>
            <person name="Wang X."/>
        </authorList>
    </citation>
    <scope>NUCLEOTIDE SEQUENCE [LARGE SCALE GENOMIC DNA]</scope>
    <source>
        <strain evidence="1 2">CGMCC 9174</strain>
    </source>
</reference>
<protein>
    <submittedName>
        <fullName evidence="1">Uncharacterized protein</fullName>
    </submittedName>
</protein>
<name>A0A0Q3L515_9HYPH</name>
<evidence type="ECO:0000313" key="2">
    <source>
        <dbReference type="Proteomes" id="UP000051562"/>
    </source>
</evidence>
<accession>A0A0Q3L515</accession>
<gene>
    <name evidence="1" type="ORF">ARD30_09065</name>
</gene>